<protein>
    <submittedName>
        <fullName evidence="7">Vesicular glutamate transporter 1</fullName>
    </submittedName>
</protein>
<organism evidence="7 8">
    <name type="scientific">Plakobranchus ocellatus</name>
    <dbReference type="NCBI Taxonomy" id="259542"/>
    <lineage>
        <taxon>Eukaryota</taxon>
        <taxon>Metazoa</taxon>
        <taxon>Spiralia</taxon>
        <taxon>Lophotrochozoa</taxon>
        <taxon>Mollusca</taxon>
        <taxon>Gastropoda</taxon>
        <taxon>Heterobranchia</taxon>
        <taxon>Euthyneura</taxon>
        <taxon>Panpulmonata</taxon>
        <taxon>Sacoglossa</taxon>
        <taxon>Placobranchoidea</taxon>
        <taxon>Plakobranchidae</taxon>
        <taxon>Plakobranchus</taxon>
    </lineage>
</organism>
<feature type="transmembrane region" description="Helical" evidence="6">
    <location>
        <begin position="60"/>
        <end position="82"/>
    </location>
</feature>
<dbReference type="GO" id="GO:0022857">
    <property type="term" value="F:transmembrane transporter activity"/>
    <property type="evidence" value="ECO:0007669"/>
    <property type="project" value="TreeGrafter"/>
</dbReference>
<gene>
    <name evidence="7" type="ORF">PoB_005976600</name>
</gene>
<comment type="subcellular location">
    <subcellularLocation>
        <location evidence="1">Membrane</location>
        <topology evidence="1">Multi-pass membrane protein</topology>
    </subcellularLocation>
</comment>
<feature type="transmembrane region" description="Helical" evidence="6">
    <location>
        <begin position="28"/>
        <end position="48"/>
    </location>
</feature>
<name>A0AAV4CK19_9GAST</name>
<keyword evidence="4 6" id="KW-0472">Membrane</keyword>
<feature type="compositionally biased region" description="Basic and acidic residues" evidence="5">
    <location>
        <begin position="124"/>
        <end position="143"/>
    </location>
</feature>
<dbReference type="GO" id="GO:0016020">
    <property type="term" value="C:membrane"/>
    <property type="evidence" value="ECO:0007669"/>
    <property type="project" value="UniProtKB-SubCell"/>
</dbReference>
<dbReference type="EMBL" id="BLXT01006766">
    <property type="protein sequence ID" value="GFO33261.1"/>
    <property type="molecule type" value="Genomic_DNA"/>
</dbReference>
<dbReference type="Gene3D" id="1.20.1250.20">
    <property type="entry name" value="MFS general substrate transporter like domains"/>
    <property type="match status" value="1"/>
</dbReference>
<dbReference type="PANTHER" id="PTHR11662">
    <property type="entry name" value="SOLUTE CARRIER FAMILY 17"/>
    <property type="match status" value="1"/>
</dbReference>
<keyword evidence="8" id="KW-1185">Reference proteome</keyword>
<evidence type="ECO:0000256" key="5">
    <source>
        <dbReference type="SAM" id="MobiDB-lite"/>
    </source>
</evidence>
<dbReference type="GO" id="GO:0006820">
    <property type="term" value="P:monoatomic anion transport"/>
    <property type="evidence" value="ECO:0007669"/>
    <property type="project" value="TreeGrafter"/>
</dbReference>
<evidence type="ECO:0000256" key="2">
    <source>
        <dbReference type="ARBA" id="ARBA00022692"/>
    </source>
</evidence>
<dbReference type="SUPFAM" id="SSF103473">
    <property type="entry name" value="MFS general substrate transporter"/>
    <property type="match status" value="1"/>
</dbReference>
<dbReference type="AlphaFoldDB" id="A0AAV4CK19"/>
<evidence type="ECO:0000256" key="1">
    <source>
        <dbReference type="ARBA" id="ARBA00004141"/>
    </source>
</evidence>
<feature type="region of interest" description="Disordered" evidence="5">
    <location>
        <begin position="123"/>
        <end position="150"/>
    </location>
</feature>
<reference evidence="7 8" key="1">
    <citation type="journal article" date="2021" name="Elife">
        <title>Chloroplast acquisition without the gene transfer in kleptoplastic sea slugs, Plakobranchus ocellatus.</title>
        <authorList>
            <person name="Maeda T."/>
            <person name="Takahashi S."/>
            <person name="Yoshida T."/>
            <person name="Shimamura S."/>
            <person name="Takaki Y."/>
            <person name="Nagai Y."/>
            <person name="Toyoda A."/>
            <person name="Suzuki Y."/>
            <person name="Arimoto A."/>
            <person name="Ishii H."/>
            <person name="Satoh N."/>
            <person name="Nishiyama T."/>
            <person name="Hasebe M."/>
            <person name="Maruyama T."/>
            <person name="Minagawa J."/>
            <person name="Obokata J."/>
            <person name="Shigenobu S."/>
        </authorList>
    </citation>
    <scope>NUCLEOTIDE SEQUENCE [LARGE SCALE GENOMIC DNA]</scope>
</reference>
<feature type="transmembrane region" description="Helical" evidence="6">
    <location>
        <begin position="94"/>
        <end position="113"/>
    </location>
</feature>
<comment type="caution">
    <text evidence="7">The sequence shown here is derived from an EMBL/GenBank/DDBJ whole genome shotgun (WGS) entry which is preliminary data.</text>
</comment>
<accession>A0AAV4CK19</accession>
<keyword evidence="3 6" id="KW-1133">Transmembrane helix</keyword>
<keyword evidence="2 6" id="KW-0812">Transmembrane</keyword>
<evidence type="ECO:0000256" key="6">
    <source>
        <dbReference type="SAM" id="Phobius"/>
    </source>
</evidence>
<dbReference type="InterPro" id="IPR036259">
    <property type="entry name" value="MFS_trans_sf"/>
</dbReference>
<evidence type="ECO:0000256" key="3">
    <source>
        <dbReference type="ARBA" id="ARBA00022989"/>
    </source>
</evidence>
<proteinExistence type="predicted"/>
<evidence type="ECO:0000313" key="7">
    <source>
        <dbReference type="EMBL" id="GFO33261.1"/>
    </source>
</evidence>
<dbReference type="Proteomes" id="UP000735302">
    <property type="component" value="Unassembled WGS sequence"/>
</dbReference>
<evidence type="ECO:0000256" key="4">
    <source>
        <dbReference type="ARBA" id="ARBA00023136"/>
    </source>
</evidence>
<dbReference type="InterPro" id="IPR050382">
    <property type="entry name" value="MFS_Na/Anion_cotransporter"/>
</dbReference>
<evidence type="ECO:0000313" key="8">
    <source>
        <dbReference type="Proteomes" id="UP000735302"/>
    </source>
</evidence>
<sequence>MFQMVGCLGCAACMVGIGFLDHRARDAAVLLLVLAVTLQNITTVAFRINALDIAPRYSSFILGLSSTAAVAVSLTAPLITSAVVTDNSHEQWQVMFYVIALLCLAGGLTFLCLGKAELQPWARADSHNRQSETADTKTQNKETTEDDMDGQDSLLIRNGRQAPVSILTPKTGGLTCKTENKNTTDFPAHLPVVVRSCPGITGLQAIREHHHSPQTHRLAVEKVFDLEAASQWSSSLSLTG</sequence>
<dbReference type="PANTHER" id="PTHR11662:SF399">
    <property type="entry name" value="FI19708P1-RELATED"/>
    <property type="match status" value="1"/>
</dbReference>